<protein>
    <submittedName>
        <fullName evidence="6">Transcriptional regulators, LysR family protein</fullName>
    </submittedName>
</protein>
<evidence type="ECO:0000313" key="7">
    <source>
        <dbReference type="Proteomes" id="UP000001603"/>
    </source>
</evidence>
<dbReference type="Pfam" id="PF03466">
    <property type="entry name" value="LysR_substrate"/>
    <property type="match status" value="1"/>
</dbReference>
<dbReference type="PANTHER" id="PTHR30537">
    <property type="entry name" value="HTH-TYPE TRANSCRIPTIONAL REGULATOR"/>
    <property type="match status" value="1"/>
</dbReference>
<evidence type="ECO:0000256" key="3">
    <source>
        <dbReference type="ARBA" id="ARBA00023125"/>
    </source>
</evidence>
<dbReference type="AlphaFoldDB" id="Q1ZW11"/>
<dbReference type="InterPro" id="IPR000847">
    <property type="entry name" value="LysR_HTH_N"/>
</dbReference>
<dbReference type="Pfam" id="PF00126">
    <property type="entry name" value="HTH_1"/>
    <property type="match status" value="1"/>
</dbReference>
<dbReference type="EMBL" id="AAOJ01000001">
    <property type="protein sequence ID" value="EAS65899.1"/>
    <property type="molecule type" value="Genomic_DNA"/>
</dbReference>
<dbReference type="InterPro" id="IPR036388">
    <property type="entry name" value="WH-like_DNA-bd_sf"/>
</dbReference>
<dbReference type="InterPro" id="IPR058163">
    <property type="entry name" value="LysR-type_TF_proteobact-type"/>
</dbReference>
<proteinExistence type="inferred from homology"/>
<gene>
    <name evidence="6" type="ORF">VAS14_11319</name>
</gene>
<dbReference type="PANTHER" id="PTHR30537:SF5">
    <property type="entry name" value="HTH-TYPE TRANSCRIPTIONAL ACTIVATOR TTDR-RELATED"/>
    <property type="match status" value="1"/>
</dbReference>
<keyword evidence="4" id="KW-0804">Transcription</keyword>
<evidence type="ECO:0000259" key="5">
    <source>
        <dbReference type="PROSITE" id="PS50931"/>
    </source>
</evidence>
<dbReference type="HOGENOM" id="CLU_039613_16_2_6"/>
<dbReference type="SUPFAM" id="SSF53850">
    <property type="entry name" value="Periplasmic binding protein-like II"/>
    <property type="match status" value="1"/>
</dbReference>
<keyword evidence="2" id="KW-0805">Transcription regulation</keyword>
<reference evidence="6 7" key="1">
    <citation type="journal article" date="2009" name="Proc. Natl. Acad. Sci. U.S.A.">
        <title>The genomic basis of trophic strategy in marine bacteria.</title>
        <authorList>
            <person name="Lauro F.M."/>
            <person name="McDougald D."/>
            <person name="Thomas T."/>
            <person name="Williams T.J."/>
            <person name="Egan S."/>
            <person name="Rice S."/>
            <person name="DeMaere M.Z."/>
            <person name="Ting L."/>
            <person name="Ertan H."/>
            <person name="Johnson J."/>
            <person name="Ferriera S."/>
            <person name="Lapidus A."/>
            <person name="Anderson I."/>
            <person name="Kyrpides N."/>
            <person name="Munk A.C."/>
            <person name="Detter C."/>
            <person name="Han C.S."/>
            <person name="Brown M.V."/>
            <person name="Robb F.T."/>
            <person name="Kjelleberg S."/>
            <person name="Cavicchioli R."/>
        </authorList>
    </citation>
    <scope>NUCLEOTIDE SEQUENCE [LARGE SCALE GENOMIC DNA]</scope>
    <source>
        <strain evidence="6 7">S14</strain>
    </source>
</reference>
<feature type="domain" description="HTH lysR-type" evidence="5">
    <location>
        <begin position="1"/>
        <end position="61"/>
    </location>
</feature>
<dbReference type="SUPFAM" id="SSF46785">
    <property type="entry name" value="Winged helix' DNA-binding domain"/>
    <property type="match status" value="1"/>
</dbReference>
<dbReference type="InterPro" id="IPR036390">
    <property type="entry name" value="WH_DNA-bd_sf"/>
</dbReference>
<dbReference type="InterPro" id="IPR005119">
    <property type="entry name" value="LysR_subst-bd"/>
</dbReference>
<dbReference type="eggNOG" id="COG0583">
    <property type="taxonomic scope" value="Bacteria"/>
</dbReference>
<sequence>MEIKWLSYVPIYLALCEEKSIAKAALRLNCSSAHISRQLRQLEALLDTQLIQRTTRQFNLTYDGLEFYKQVKVLFAHAEAINEGLDVTNSVYGKLRIAASASFGSMLLSEHLADFNLSHPNIELEVAFTETPLDQIEQGFDVAIYFTETPPEGYVGHYIRHLQCQPFAHESYLTNNPAITHPLDLLDHNNIIYRNSEFTLDKWCFINQTTQEKTNIILKPSMSFSLVTVMTEAMIKGCGIAMLDEMALSHLDSDKRTHIINILPDWFTPNRLPLYILYPKRKHLAQRTSLFVNFIRQKFDKTNEY</sequence>
<comment type="caution">
    <text evidence="6">The sequence shown here is derived from an EMBL/GenBank/DDBJ whole genome shotgun (WGS) entry which is preliminary data.</text>
</comment>
<name>Q1ZW11_PHOAS</name>
<evidence type="ECO:0000256" key="2">
    <source>
        <dbReference type="ARBA" id="ARBA00023015"/>
    </source>
</evidence>
<dbReference type="Gene3D" id="3.40.190.290">
    <property type="match status" value="1"/>
</dbReference>
<evidence type="ECO:0000256" key="1">
    <source>
        <dbReference type="ARBA" id="ARBA00009437"/>
    </source>
</evidence>
<evidence type="ECO:0000313" key="6">
    <source>
        <dbReference type="EMBL" id="EAS65899.1"/>
    </source>
</evidence>
<dbReference type="Gene3D" id="1.10.10.10">
    <property type="entry name" value="Winged helix-like DNA-binding domain superfamily/Winged helix DNA-binding domain"/>
    <property type="match status" value="1"/>
</dbReference>
<dbReference type="RefSeq" id="WP_005364894.1">
    <property type="nucleotide sequence ID" value="NZ_CH902599.1"/>
</dbReference>
<keyword evidence="3" id="KW-0238">DNA-binding</keyword>
<dbReference type="PROSITE" id="PS50931">
    <property type="entry name" value="HTH_LYSR"/>
    <property type="match status" value="1"/>
</dbReference>
<organism evidence="6 7">
    <name type="scientific">Photobacterium angustum (strain S14 / CCUG 15956)</name>
    <name type="common">Vibrio sp. (strain S14 / CCUG 15956)</name>
    <dbReference type="NCBI Taxonomy" id="314292"/>
    <lineage>
        <taxon>Bacteria</taxon>
        <taxon>Pseudomonadati</taxon>
        <taxon>Pseudomonadota</taxon>
        <taxon>Gammaproteobacteria</taxon>
        <taxon>Vibrionales</taxon>
        <taxon>Vibrionaceae</taxon>
        <taxon>Photobacterium</taxon>
    </lineage>
</organism>
<accession>Q1ZW11</accession>
<dbReference type="Proteomes" id="UP000001603">
    <property type="component" value="Unassembled WGS sequence"/>
</dbReference>
<evidence type="ECO:0000256" key="4">
    <source>
        <dbReference type="ARBA" id="ARBA00023163"/>
    </source>
</evidence>
<dbReference type="GO" id="GO:0003700">
    <property type="term" value="F:DNA-binding transcription factor activity"/>
    <property type="evidence" value="ECO:0007669"/>
    <property type="project" value="InterPro"/>
</dbReference>
<dbReference type="OrthoDB" id="9785745at2"/>
<comment type="similarity">
    <text evidence="1">Belongs to the LysR transcriptional regulatory family.</text>
</comment>
<dbReference type="GO" id="GO:0003677">
    <property type="term" value="F:DNA binding"/>
    <property type="evidence" value="ECO:0007669"/>
    <property type="project" value="UniProtKB-KW"/>
</dbReference>
<dbReference type="CDD" id="cd08422">
    <property type="entry name" value="PBP2_CrgA_like"/>
    <property type="match status" value="1"/>
</dbReference>